<dbReference type="PANTHER" id="PTHR46825:SF15">
    <property type="entry name" value="BETA-LACTAMASE-RELATED DOMAIN-CONTAINING PROTEIN"/>
    <property type="match status" value="1"/>
</dbReference>
<feature type="domain" description="Beta-lactamase-related" evidence="3">
    <location>
        <begin position="2"/>
        <end position="240"/>
    </location>
</feature>
<dbReference type="GeneID" id="28733412"/>
<evidence type="ECO:0000256" key="1">
    <source>
        <dbReference type="ARBA" id="ARBA00038215"/>
    </source>
</evidence>
<evidence type="ECO:0000313" key="5">
    <source>
        <dbReference type="Proteomes" id="UP000038010"/>
    </source>
</evidence>
<dbReference type="RefSeq" id="XP_017996024.1">
    <property type="nucleotide sequence ID" value="XM_018141532.1"/>
</dbReference>
<dbReference type="PANTHER" id="PTHR46825">
    <property type="entry name" value="D-ALANYL-D-ALANINE-CARBOXYPEPTIDASE/ENDOPEPTIDASE AMPH"/>
    <property type="match status" value="1"/>
</dbReference>
<proteinExistence type="inferred from homology"/>
<dbReference type="OrthoDB" id="5946976at2759"/>
<dbReference type="AlphaFoldDB" id="A0A0N0NIP3"/>
<dbReference type="InterPro" id="IPR012338">
    <property type="entry name" value="Beta-lactam/transpept-like"/>
</dbReference>
<dbReference type="EMBL" id="LFJN01000034">
    <property type="protein sequence ID" value="KPI36061.1"/>
    <property type="molecule type" value="Genomic_DNA"/>
</dbReference>
<reference evidence="4 5" key="1">
    <citation type="submission" date="2015-06" db="EMBL/GenBank/DDBJ databases">
        <title>Draft genome of the ant-associated black yeast Phialophora attae CBS 131958.</title>
        <authorList>
            <person name="Moreno L.F."/>
            <person name="Stielow B.J."/>
            <person name="de Hoog S."/>
            <person name="Vicente V.A."/>
            <person name="Weiss V.A."/>
            <person name="de Vries M."/>
            <person name="Cruz L.M."/>
            <person name="Souza E.M."/>
        </authorList>
    </citation>
    <scope>NUCLEOTIDE SEQUENCE [LARGE SCALE GENOMIC DNA]</scope>
    <source>
        <strain evidence="4 5">CBS 131958</strain>
    </source>
</reference>
<feature type="compositionally biased region" description="Basic and acidic residues" evidence="2">
    <location>
        <begin position="493"/>
        <end position="503"/>
    </location>
</feature>
<evidence type="ECO:0000313" key="4">
    <source>
        <dbReference type="EMBL" id="KPI36061.1"/>
    </source>
</evidence>
<gene>
    <name evidence="4" type="ORF">AB675_1629</name>
</gene>
<evidence type="ECO:0000259" key="3">
    <source>
        <dbReference type="Pfam" id="PF00144"/>
    </source>
</evidence>
<feature type="region of interest" description="Disordered" evidence="2">
    <location>
        <begin position="128"/>
        <end position="155"/>
    </location>
</feature>
<feature type="compositionally biased region" description="Basic and acidic residues" evidence="2">
    <location>
        <begin position="63"/>
        <end position="81"/>
    </location>
</feature>
<keyword evidence="5" id="KW-1185">Reference proteome</keyword>
<organism evidence="4 5">
    <name type="scientific">Cyphellophora attinorum</name>
    <dbReference type="NCBI Taxonomy" id="1664694"/>
    <lineage>
        <taxon>Eukaryota</taxon>
        <taxon>Fungi</taxon>
        <taxon>Dikarya</taxon>
        <taxon>Ascomycota</taxon>
        <taxon>Pezizomycotina</taxon>
        <taxon>Eurotiomycetes</taxon>
        <taxon>Chaetothyriomycetidae</taxon>
        <taxon>Chaetothyriales</taxon>
        <taxon>Cyphellophoraceae</taxon>
        <taxon>Cyphellophora</taxon>
    </lineage>
</organism>
<accession>A0A0N0NIP3</accession>
<dbReference type="Gene3D" id="3.40.710.10">
    <property type="entry name" value="DD-peptidase/beta-lactamase superfamily"/>
    <property type="match status" value="1"/>
</dbReference>
<feature type="region of interest" description="Disordered" evidence="2">
    <location>
        <begin position="477"/>
        <end position="529"/>
    </location>
</feature>
<evidence type="ECO:0000256" key="2">
    <source>
        <dbReference type="SAM" id="MobiDB-lite"/>
    </source>
</evidence>
<sequence>MQYNNMMYGVLGQVIETVTGQSFNQVLRERLLDPLGMDGTWLGIERASVIVGPEKSKWSRPYHWRDTTEDNKDPDKPKSNDDDSEESGLYYPSHWSTLAGLDPAGALISSVRDYAKWIKAMLEVAEPPPEAIDNADGDSDTPKTKSKSPSNPLTTHLFRTLTTPLIAMPTHTLQPSPLFKATPNAHAQPIGYAMGWYSDPHVLPGDIMISHGGGLPGVATVIAMLPNHDFGMVLAGNSSNANLLIEAVTKELMGRRAGWSEGRRRKHHDDEAKKKAKEAEARVLKELEDMPGPGSASENDEAAIDGVPSESFDKLDFAGKYHHAAYGTFTLASTSQATALSQRKPTLEDRDMLRPKTEPKDIKKPKLTVPPLVMAPLGRRGLVYRFLLHPSTSKISKHPKNVIPLSMEWAISHGEFSECSFPELDKGWGLPDNDICPGPPVNKREGIWETTPVKPGAGALIVSADEDQKTRRVLEVGMRLARVEDPPEEEEPADKTDGTDEKAAGNNEGKQPKNSESEKPELEDGWQNRMVWFTRVLE</sequence>
<dbReference type="InterPro" id="IPR050491">
    <property type="entry name" value="AmpC-like"/>
</dbReference>
<dbReference type="Proteomes" id="UP000038010">
    <property type="component" value="Unassembled WGS sequence"/>
</dbReference>
<feature type="compositionally biased region" description="Basic and acidic residues" evidence="2">
    <location>
        <begin position="510"/>
        <end position="522"/>
    </location>
</feature>
<name>A0A0N0NIP3_9EURO</name>
<dbReference type="VEuPathDB" id="FungiDB:AB675_1629"/>
<feature type="region of interest" description="Disordered" evidence="2">
    <location>
        <begin position="258"/>
        <end position="279"/>
    </location>
</feature>
<protein>
    <recommendedName>
        <fullName evidence="3">Beta-lactamase-related domain-containing protein</fullName>
    </recommendedName>
</protein>
<comment type="similarity">
    <text evidence="1">Belongs to the peptidase S12 family.</text>
</comment>
<comment type="caution">
    <text evidence="4">The sequence shown here is derived from an EMBL/GenBank/DDBJ whole genome shotgun (WGS) entry which is preliminary data.</text>
</comment>
<dbReference type="STRING" id="1664694.A0A0N0NIP3"/>
<dbReference type="Pfam" id="PF00144">
    <property type="entry name" value="Beta-lactamase"/>
    <property type="match status" value="1"/>
</dbReference>
<dbReference type="InterPro" id="IPR001466">
    <property type="entry name" value="Beta-lactam-related"/>
</dbReference>
<feature type="compositionally biased region" description="Basic and acidic residues" evidence="2">
    <location>
        <begin position="268"/>
        <end position="279"/>
    </location>
</feature>
<dbReference type="SUPFAM" id="SSF56601">
    <property type="entry name" value="beta-lactamase/transpeptidase-like"/>
    <property type="match status" value="1"/>
</dbReference>
<feature type="region of interest" description="Disordered" evidence="2">
    <location>
        <begin position="60"/>
        <end position="88"/>
    </location>
</feature>